<evidence type="ECO:0000256" key="5">
    <source>
        <dbReference type="PIRSR" id="PIRSR001227-1"/>
    </source>
</evidence>
<keyword evidence="6" id="KW-0479">Metal-binding</keyword>
<dbReference type="Gene3D" id="3.60.20.10">
    <property type="entry name" value="Glutamine Phosphoribosylpyrophosphate, subunit 1, domain 1"/>
    <property type="match status" value="1"/>
</dbReference>
<dbReference type="OrthoDB" id="9760084at2"/>
<dbReference type="InterPro" id="IPR043147">
    <property type="entry name" value="Penicillin_amidase_A-knob"/>
</dbReference>
<keyword evidence="2 7" id="KW-0732">Signal</keyword>
<dbReference type="InterPro" id="IPR029055">
    <property type="entry name" value="Ntn_hydrolases_N"/>
</dbReference>
<evidence type="ECO:0000256" key="1">
    <source>
        <dbReference type="ARBA" id="ARBA00006586"/>
    </source>
</evidence>
<keyword evidence="11" id="KW-1185">Reference proteome</keyword>
<proteinExistence type="inferred from homology"/>
<gene>
    <name evidence="8" type="ORF">GO485_29290</name>
    <name evidence="9" type="ORF">IP92_05740</name>
</gene>
<dbReference type="Proteomes" id="UP000315112">
    <property type="component" value="Unassembled WGS sequence"/>
</dbReference>
<feature type="chain" id="PRO_5044617638" evidence="7">
    <location>
        <begin position="21"/>
        <end position="735"/>
    </location>
</feature>
<reference evidence="9" key="2">
    <citation type="submission" date="2019-07" db="EMBL/GenBank/DDBJ databases">
        <authorList>
            <person name="Whitman W."/>
            <person name="Huntemann M."/>
            <person name="Clum A."/>
            <person name="Pillay M."/>
            <person name="Palaniappan K."/>
            <person name="Varghese N."/>
            <person name="Mikhailova N."/>
            <person name="Stamatis D."/>
            <person name="Reddy T."/>
            <person name="Daum C."/>
            <person name="Shapiro N."/>
            <person name="Ivanova N."/>
            <person name="Kyrpides N."/>
            <person name="Woyke T."/>
        </authorList>
    </citation>
    <scope>NUCLEOTIDE SEQUENCE</scope>
    <source>
        <strain evidence="9">CGMCC 1.10685</strain>
    </source>
</reference>
<dbReference type="GO" id="GO:0046872">
    <property type="term" value="F:metal ion binding"/>
    <property type="evidence" value="ECO:0007669"/>
    <property type="project" value="UniProtKB-KW"/>
</dbReference>
<dbReference type="Gene3D" id="1.10.439.10">
    <property type="entry name" value="Penicillin Amidohydrolase, domain 1"/>
    <property type="match status" value="1"/>
</dbReference>
<evidence type="ECO:0000313" key="11">
    <source>
        <dbReference type="Proteomes" id="UP000437862"/>
    </source>
</evidence>
<sequence length="735" mass="82307">MPRTSNALALACLIPVAAQAAPAEEAGTRLAPAEVLRLKAQAQRVTILRDKWGIPHVYGKTDADAVFGMLYAQAEDDFKRVERNFITALGRMAEVDGEKALYDDLRMKLFIRPDELKAQYKASPAWLKKLMNAWSDGLNWYLHTHPQVKPQLLSRFEPWMALSFSEGSIGGDIEEVDVPALKRFYQDIPQLAQAASVPRNDLDKEPGGSNGFAIAPAISRTGHALLMINPHTSFYFRPEIHVNSEEGLNAYGAVTWGQFFVYQGFNDRLGWMHTSGGGDVIDEFLETVVEKDGKFFYRYGKALRPMKTVEITLPYKLPGGMAEKKVTAYFTHHGPVVRREGDKWVSVALMNDPLKAIQQSFLRTKARDYKAFWKAMELRTNSSNNTVYADADGNIAYWHGNFIPKRDPRFDYTKPVDGSDPTTDWKGLHAVQDTIHLFNPKNGWIQNTNNWPYSAAGAYSPRRQDYPAYMSMNPENARGIHAVRVLENRKDFTLESLIAAAYDSRLTAFEPLLPQLFQAYDALPAAAPAKARLAEQVAALRGWDMRYALDSVPTSVGIYWLQDLAKTHGPAAKEQGVPVLQYVETKLTPEQRLDALARASAKLQEAFGTWRTPWGEINRFQRVTGDIVQPFDDAKPSIPVPYASGNWGSLAAFGMTSPQTTKRIYGERGNSFVAAVEFGPRIRAKSILAGGQSGDPASPHFADQAAMYARGEFKDVLFYQDDVRKHLEREYHPGQ</sequence>
<evidence type="ECO:0000256" key="7">
    <source>
        <dbReference type="SAM" id="SignalP"/>
    </source>
</evidence>
<evidence type="ECO:0000256" key="4">
    <source>
        <dbReference type="ARBA" id="ARBA00023145"/>
    </source>
</evidence>
<dbReference type="AlphaFoldDB" id="A0A562P9X2"/>
<keyword evidence="3" id="KW-0378">Hydrolase</keyword>
<dbReference type="PIRSF" id="PIRSF001227">
    <property type="entry name" value="Pen_acylase"/>
    <property type="match status" value="1"/>
</dbReference>
<dbReference type="SUPFAM" id="SSF56235">
    <property type="entry name" value="N-terminal nucleophile aminohydrolases (Ntn hydrolases)"/>
    <property type="match status" value="1"/>
</dbReference>
<evidence type="ECO:0000313" key="8">
    <source>
        <dbReference type="EMBL" id="QGZ42727.1"/>
    </source>
</evidence>
<dbReference type="GO" id="GO:0016811">
    <property type="term" value="F:hydrolase activity, acting on carbon-nitrogen (but not peptide) bonds, in linear amides"/>
    <property type="evidence" value="ECO:0007669"/>
    <property type="project" value="InterPro"/>
</dbReference>
<dbReference type="InterPro" id="IPR043146">
    <property type="entry name" value="Penicillin_amidase_N_B-knob"/>
</dbReference>
<dbReference type="RefSeq" id="WP_145881899.1">
    <property type="nucleotide sequence ID" value="NZ_CP046904.1"/>
</dbReference>
<dbReference type="GO" id="GO:0017000">
    <property type="term" value="P:antibiotic biosynthetic process"/>
    <property type="evidence" value="ECO:0007669"/>
    <property type="project" value="InterPro"/>
</dbReference>
<dbReference type="EMBL" id="CP046904">
    <property type="protein sequence ID" value="QGZ42727.1"/>
    <property type="molecule type" value="Genomic_DNA"/>
</dbReference>
<dbReference type="Proteomes" id="UP000437862">
    <property type="component" value="Chromosome"/>
</dbReference>
<feature type="active site" description="Nucleophile" evidence="5">
    <location>
        <position position="209"/>
    </location>
</feature>
<dbReference type="Gene3D" id="2.30.120.10">
    <property type="match status" value="1"/>
</dbReference>
<dbReference type="PANTHER" id="PTHR34218">
    <property type="entry name" value="PEPTIDASE S45 PENICILLIN AMIDASE"/>
    <property type="match status" value="1"/>
</dbReference>
<evidence type="ECO:0000256" key="3">
    <source>
        <dbReference type="ARBA" id="ARBA00022801"/>
    </source>
</evidence>
<feature type="binding site" evidence="6">
    <location>
        <position position="279"/>
    </location>
    <ligand>
        <name>Ca(2+)</name>
        <dbReference type="ChEBI" id="CHEBI:29108"/>
    </ligand>
</feature>
<evidence type="ECO:0000313" key="10">
    <source>
        <dbReference type="Proteomes" id="UP000315112"/>
    </source>
</evidence>
<name>A0A562P9X2_9BURK</name>
<protein>
    <submittedName>
        <fullName evidence="8 9">Acylase</fullName>
    </submittedName>
</protein>
<dbReference type="InterPro" id="IPR023343">
    <property type="entry name" value="Penicillin_amidase_dom1"/>
</dbReference>
<feature type="signal peptide" evidence="7">
    <location>
        <begin position="1"/>
        <end position="20"/>
    </location>
</feature>
<dbReference type="Pfam" id="PF01804">
    <property type="entry name" value="Penicil_amidase"/>
    <property type="match status" value="1"/>
</dbReference>
<dbReference type="PANTHER" id="PTHR34218:SF3">
    <property type="entry name" value="ACYL-HOMOSERINE LACTONE ACYLASE PVDQ"/>
    <property type="match status" value="1"/>
</dbReference>
<evidence type="ECO:0000256" key="2">
    <source>
        <dbReference type="ARBA" id="ARBA00022729"/>
    </source>
</evidence>
<dbReference type="EMBL" id="VLKW01000018">
    <property type="protein sequence ID" value="TWI41020.1"/>
    <property type="molecule type" value="Genomic_DNA"/>
</dbReference>
<comment type="similarity">
    <text evidence="1">Belongs to the peptidase S45 family.</text>
</comment>
<evidence type="ECO:0000313" key="9">
    <source>
        <dbReference type="EMBL" id="TWI41020.1"/>
    </source>
</evidence>
<feature type="binding site" evidence="6">
    <location>
        <position position="282"/>
    </location>
    <ligand>
        <name>Ca(2+)</name>
        <dbReference type="ChEBI" id="CHEBI:29108"/>
    </ligand>
</feature>
<organism evidence="9 10">
    <name type="scientific">Pseudoduganella flava</name>
    <dbReference type="NCBI Taxonomy" id="871742"/>
    <lineage>
        <taxon>Bacteria</taxon>
        <taxon>Pseudomonadati</taxon>
        <taxon>Pseudomonadota</taxon>
        <taxon>Betaproteobacteria</taxon>
        <taxon>Burkholderiales</taxon>
        <taxon>Oxalobacteraceae</taxon>
        <taxon>Telluria group</taxon>
        <taxon>Pseudoduganella</taxon>
    </lineage>
</organism>
<evidence type="ECO:0000256" key="6">
    <source>
        <dbReference type="PIRSR" id="PIRSR001227-2"/>
    </source>
</evidence>
<keyword evidence="4" id="KW-0865">Zymogen</keyword>
<dbReference type="Gene3D" id="1.10.1400.10">
    <property type="match status" value="1"/>
</dbReference>
<dbReference type="InterPro" id="IPR002692">
    <property type="entry name" value="S45"/>
</dbReference>
<keyword evidence="6" id="KW-0106">Calcium</keyword>
<comment type="cofactor">
    <cofactor evidence="6">
        <name>Ca(2+)</name>
        <dbReference type="ChEBI" id="CHEBI:29108"/>
    </cofactor>
    <text evidence="6">Binds 1 Ca(2+) ion per dimer.</text>
</comment>
<accession>A0A562P9X2</accession>
<dbReference type="InterPro" id="IPR014395">
    <property type="entry name" value="Pen/GL7ACA/AHL_acylase"/>
</dbReference>
<reference evidence="8 11" key="3">
    <citation type="submission" date="2019-12" db="EMBL/GenBank/DDBJ databases">
        <title>Draft Genome Sequences of Six Type Strains of the Genus Massilia.</title>
        <authorList>
            <person name="Miess H."/>
            <person name="Frediansyah A."/>
            <person name="Goeker M."/>
            <person name="Gross H."/>
        </authorList>
    </citation>
    <scope>NUCLEOTIDE SEQUENCE [LARGE SCALE GENOMIC DNA]</scope>
    <source>
        <strain evidence="8 11">DSM 26639</strain>
    </source>
</reference>
<reference evidence="9 10" key="1">
    <citation type="journal article" date="2015" name="Stand. Genomic Sci.">
        <title>Genomic Encyclopedia of Bacterial and Archaeal Type Strains, Phase III: the genomes of soil and plant-associated and newly described type strains.</title>
        <authorList>
            <person name="Whitman W.B."/>
            <person name="Woyke T."/>
            <person name="Klenk H.P."/>
            <person name="Zhou Y."/>
            <person name="Lilburn T.G."/>
            <person name="Beck B.J."/>
            <person name="De Vos P."/>
            <person name="Vandamme P."/>
            <person name="Eisen J.A."/>
            <person name="Garrity G."/>
            <person name="Hugenholtz P."/>
            <person name="Kyrpides N.C."/>
        </authorList>
    </citation>
    <scope>NUCLEOTIDE SEQUENCE [LARGE SCALE GENOMIC DNA]</scope>
    <source>
        <strain evidence="9 10">CGMCC 1.10685</strain>
    </source>
</reference>